<gene>
    <name evidence="3" type="ORF">GGR37_000531</name>
</gene>
<keyword evidence="1" id="KW-0472">Membrane</keyword>
<keyword evidence="1" id="KW-1133">Transmembrane helix</keyword>
<protein>
    <recommendedName>
        <fullName evidence="2">YdbS-like PH domain-containing protein</fullName>
    </recommendedName>
</protein>
<dbReference type="AlphaFoldDB" id="A0A7W7A9P7"/>
<evidence type="ECO:0000313" key="3">
    <source>
        <dbReference type="EMBL" id="MBB4612285.1"/>
    </source>
</evidence>
<dbReference type="Proteomes" id="UP000538566">
    <property type="component" value="Unassembled WGS sequence"/>
</dbReference>
<comment type="caution">
    <text evidence="3">The sequence shown here is derived from an EMBL/GenBank/DDBJ whole genome shotgun (WGS) entry which is preliminary data.</text>
</comment>
<dbReference type="InterPro" id="IPR005182">
    <property type="entry name" value="YdbS-like_PH"/>
</dbReference>
<evidence type="ECO:0000313" key="4">
    <source>
        <dbReference type="Proteomes" id="UP000538566"/>
    </source>
</evidence>
<dbReference type="InterPro" id="IPR054839">
    <property type="entry name" value="puhB_PGC"/>
</dbReference>
<reference evidence="3 4" key="1">
    <citation type="submission" date="2020-08" db="EMBL/GenBank/DDBJ databases">
        <title>Genomic Encyclopedia of Type Strains, Phase IV (KMG-IV): sequencing the most valuable type-strain genomes for metagenomic binning, comparative biology and taxonomic classification.</title>
        <authorList>
            <person name="Goeker M."/>
        </authorList>
    </citation>
    <scope>NUCLEOTIDE SEQUENCE [LARGE SCALE GENOMIC DNA]</scope>
    <source>
        <strain evidence="3 4">DSM 17507</strain>
    </source>
</reference>
<keyword evidence="4" id="KW-1185">Reference proteome</keyword>
<feature type="transmembrane region" description="Helical" evidence="1">
    <location>
        <begin position="40"/>
        <end position="57"/>
    </location>
</feature>
<organism evidence="3 4">
    <name type="scientific">Novosphingobium taihuense</name>
    <dbReference type="NCBI Taxonomy" id="260085"/>
    <lineage>
        <taxon>Bacteria</taxon>
        <taxon>Pseudomonadati</taxon>
        <taxon>Pseudomonadota</taxon>
        <taxon>Alphaproteobacteria</taxon>
        <taxon>Sphingomonadales</taxon>
        <taxon>Sphingomonadaceae</taxon>
        <taxon>Novosphingobium</taxon>
    </lineage>
</organism>
<proteinExistence type="predicted"/>
<accession>A0A7W7A9P7</accession>
<dbReference type="Pfam" id="PF03703">
    <property type="entry name" value="bPH_2"/>
    <property type="match status" value="1"/>
</dbReference>
<keyword evidence="1" id="KW-0812">Transmembrane</keyword>
<name>A0A7W7A9P7_9SPHN</name>
<feature type="transmembrane region" description="Helical" evidence="1">
    <location>
        <begin position="63"/>
        <end position="85"/>
    </location>
</feature>
<evidence type="ECO:0000259" key="2">
    <source>
        <dbReference type="Pfam" id="PF03703"/>
    </source>
</evidence>
<sequence>MSEYDHEPIRGLPGDLPAGESILWQGSPEWRTFARSALHTRWISAYFAVLALLGLASGKLVGAAAAVVGGAITQGLLALFAVLVARTTVYTITNRRVVLRIGIALNKCVNLPLAMIGSADLRPQPGDHGDIALNIVGRHRLGFAMLWPHARPWRLAQPSPMLRALPDAQVAASILARACAAVVPNEAMAIERPRPAPARDHGLQGAAA</sequence>
<dbReference type="NCBIfam" id="NF040894">
    <property type="entry name" value="puhB_PGC"/>
    <property type="match status" value="1"/>
</dbReference>
<evidence type="ECO:0000256" key="1">
    <source>
        <dbReference type="SAM" id="Phobius"/>
    </source>
</evidence>
<dbReference type="RefSeq" id="WP_144901846.1">
    <property type="nucleotide sequence ID" value="NZ_JACHOA010000001.1"/>
</dbReference>
<dbReference type="EMBL" id="JACHOA010000001">
    <property type="protein sequence ID" value="MBB4612285.1"/>
    <property type="molecule type" value="Genomic_DNA"/>
</dbReference>
<dbReference type="OrthoDB" id="7345733at2"/>
<feature type="domain" description="YdbS-like PH" evidence="2">
    <location>
        <begin position="86"/>
        <end position="158"/>
    </location>
</feature>